<keyword evidence="2" id="KW-0547">Nucleotide-binding</keyword>
<evidence type="ECO:0000313" key="5">
    <source>
        <dbReference type="EMBL" id="CAE2302711.1"/>
    </source>
</evidence>
<dbReference type="PANTHER" id="PTHR24115:SF1004">
    <property type="entry name" value="KINESIN-LIKE PROTEIN KIF15"/>
    <property type="match status" value="1"/>
</dbReference>
<evidence type="ECO:0000256" key="3">
    <source>
        <dbReference type="SAM" id="MobiDB-lite"/>
    </source>
</evidence>
<feature type="domain" description="Kinesin motor" evidence="4">
    <location>
        <begin position="50"/>
        <end position="389"/>
    </location>
</feature>
<feature type="region of interest" description="Disordered" evidence="3">
    <location>
        <begin position="489"/>
        <end position="513"/>
    </location>
</feature>
<evidence type="ECO:0000259" key="4">
    <source>
        <dbReference type="PROSITE" id="PS50067"/>
    </source>
</evidence>
<dbReference type="InterPro" id="IPR036961">
    <property type="entry name" value="Kinesin_motor_dom_sf"/>
</dbReference>
<dbReference type="GO" id="GO:0008017">
    <property type="term" value="F:microtubule binding"/>
    <property type="evidence" value="ECO:0007669"/>
    <property type="project" value="InterPro"/>
</dbReference>
<feature type="compositionally biased region" description="Acidic residues" evidence="3">
    <location>
        <begin position="492"/>
        <end position="508"/>
    </location>
</feature>
<organism evidence="5">
    <name type="scientific">Guillardia theta</name>
    <name type="common">Cryptophyte</name>
    <name type="synonym">Cryptomonas phi</name>
    <dbReference type="NCBI Taxonomy" id="55529"/>
    <lineage>
        <taxon>Eukaryota</taxon>
        <taxon>Cryptophyceae</taxon>
        <taxon>Pyrenomonadales</taxon>
        <taxon>Geminigeraceae</taxon>
        <taxon>Guillardia</taxon>
    </lineage>
</organism>
<dbReference type="InterPro" id="IPR027640">
    <property type="entry name" value="Kinesin-like_fam"/>
</dbReference>
<dbReference type="Gene3D" id="3.40.850.10">
    <property type="entry name" value="Kinesin motor domain"/>
    <property type="match status" value="1"/>
</dbReference>
<sequence length="587" mass="64528">MNFHLTPRDSPINSLKRHAASPAHTPGKGTPRKRPCVGARANAEQQVECCVKVYVRTRPPSTINGTSCVEVRSDLSTIHVHPPPSNKGPPKQNTSTDEFFFDSGVLDPQVSQHDMFEAVGRPAADSVMEGFNVTIFAYGQTGSGKTHTIYGYCSSGSNVADINADTTGLSGRIMDYIVTTCGEKKEEKVKYRYSLSMLDIYDEKVTDLFDPPHEKKVREGANGTYVEGSKWKSVLSGPQAQARLQEALQGRKVCFTAMNSTSSRSHTICMFRVSRDEEREDGEVVNRSGIITIVDLCGSERVKKSEVDGSRLKEAININASLSSLKTVLTAIGDSAGHVPYRSSKLTWLLKDCIGGNARVIIIAHVNPCCLHHWETLSTLRFVSMVKTVKTYSSKNTHVKTKAEMQEEEEDESLAAEAKSLASFEQVKSCEVSTQVSPGRDVLRETREAMEALKENLRSGNMSEDDLRQHRDLIMKKLNEEMTEIAGVDVREESEEEVSADSEEEEGGGGESSSIIVHVQGRDNQQLRVSISSSSRASAILRAARQCGLVKRKERVLLKKDDEQIPLEATLQSSGVKHGDMLSIVSG</sequence>
<feature type="binding site" evidence="2">
    <location>
        <begin position="139"/>
        <end position="146"/>
    </location>
    <ligand>
        <name>ATP</name>
        <dbReference type="ChEBI" id="CHEBI:30616"/>
    </ligand>
</feature>
<dbReference type="GO" id="GO:0005524">
    <property type="term" value="F:ATP binding"/>
    <property type="evidence" value="ECO:0007669"/>
    <property type="project" value="UniProtKB-UniRule"/>
</dbReference>
<keyword evidence="2" id="KW-0505">Motor protein</keyword>
<dbReference type="Gene3D" id="3.10.20.90">
    <property type="entry name" value="Phosphatidylinositol 3-kinase Catalytic Subunit, Chain A, domain 1"/>
    <property type="match status" value="1"/>
</dbReference>
<dbReference type="SUPFAM" id="SSF52540">
    <property type="entry name" value="P-loop containing nucleoside triphosphate hydrolases"/>
    <property type="match status" value="1"/>
</dbReference>
<evidence type="ECO:0000256" key="2">
    <source>
        <dbReference type="PROSITE-ProRule" id="PRU00283"/>
    </source>
</evidence>
<reference evidence="5" key="1">
    <citation type="submission" date="2021-01" db="EMBL/GenBank/DDBJ databases">
        <authorList>
            <person name="Corre E."/>
            <person name="Pelletier E."/>
            <person name="Niang G."/>
            <person name="Scheremetjew M."/>
            <person name="Finn R."/>
            <person name="Kale V."/>
            <person name="Holt S."/>
            <person name="Cochrane G."/>
            <person name="Meng A."/>
            <person name="Brown T."/>
            <person name="Cohen L."/>
        </authorList>
    </citation>
    <scope>NUCLEOTIDE SEQUENCE</scope>
    <source>
        <strain evidence="5">CCMP 2712</strain>
    </source>
</reference>
<dbReference type="InterPro" id="IPR027417">
    <property type="entry name" value="P-loop_NTPase"/>
</dbReference>
<dbReference type="GO" id="GO:0016887">
    <property type="term" value="F:ATP hydrolysis activity"/>
    <property type="evidence" value="ECO:0007669"/>
    <property type="project" value="TreeGrafter"/>
</dbReference>
<name>A0A7S4NRJ1_GUITH</name>
<dbReference type="PROSITE" id="PS50067">
    <property type="entry name" value="KINESIN_MOTOR_2"/>
    <property type="match status" value="1"/>
</dbReference>
<accession>A0A7S4NRJ1</accession>
<dbReference type="PRINTS" id="PR00380">
    <property type="entry name" value="KINESINHEAVY"/>
</dbReference>
<proteinExistence type="inferred from homology"/>
<dbReference type="GO" id="GO:0007018">
    <property type="term" value="P:microtubule-based movement"/>
    <property type="evidence" value="ECO:0007669"/>
    <property type="project" value="InterPro"/>
</dbReference>
<comment type="subcellular location">
    <subcellularLocation>
        <location evidence="1">Plastid</location>
        <location evidence="1">Chloroplast</location>
    </subcellularLocation>
</comment>
<protein>
    <recommendedName>
        <fullName evidence="4">Kinesin motor domain-containing protein</fullName>
    </recommendedName>
</protein>
<feature type="region of interest" description="Disordered" evidence="3">
    <location>
        <begin position="1"/>
        <end position="39"/>
    </location>
</feature>
<dbReference type="AlphaFoldDB" id="A0A7S4NRJ1"/>
<dbReference type="CDD" id="cd00106">
    <property type="entry name" value="KISc"/>
    <property type="match status" value="1"/>
</dbReference>
<dbReference type="GO" id="GO:0003777">
    <property type="term" value="F:microtubule motor activity"/>
    <property type="evidence" value="ECO:0007669"/>
    <property type="project" value="InterPro"/>
</dbReference>
<dbReference type="InterPro" id="IPR001752">
    <property type="entry name" value="Kinesin_motor_dom"/>
</dbReference>
<dbReference type="GO" id="GO:0005871">
    <property type="term" value="C:kinesin complex"/>
    <property type="evidence" value="ECO:0007669"/>
    <property type="project" value="TreeGrafter"/>
</dbReference>
<dbReference type="GO" id="GO:0009507">
    <property type="term" value="C:chloroplast"/>
    <property type="evidence" value="ECO:0007669"/>
    <property type="project" value="UniProtKB-SubCell"/>
</dbReference>
<dbReference type="SMART" id="SM00129">
    <property type="entry name" value="KISc"/>
    <property type="match status" value="1"/>
</dbReference>
<dbReference type="EMBL" id="HBKN01021477">
    <property type="protein sequence ID" value="CAE2302711.1"/>
    <property type="molecule type" value="Transcribed_RNA"/>
</dbReference>
<comment type="similarity">
    <text evidence="2">Belongs to the TRAFAC class myosin-kinesin ATPase superfamily. Kinesin family.</text>
</comment>
<dbReference type="Pfam" id="PF00225">
    <property type="entry name" value="Kinesin"/>
    <property type="match status" value="1"/>
</dbReference>
<keyword evidence="2" id="KW-0067">ATP-binding</keyword>
<evidence type="ECO:0000256" key="1">
    <source>
        <dbReference type="ARBA" id="ARBA00004229"/>
    </source>
</evidence>
<dbReference type="PANTHER" id="PTHR24115">
    <property type="entry name" value="KINESIN-RELATED"/>
    <property type="match status" value="1"/>
</dbReference>
<dbReference type="GO" id="GO:0005874">
    <property type="term" value="C:microtubule"/>
    <property type="evidence" value="ECO:0007669"/>
    <property type="project" value="TreeGrafter"/>
</dbReference>
<gene>
    <name evidence="5" type="ORF">GTHE00462_LOCUS16877</name>
</gene>